<name>A0A6I8TVS1_AEDAE</name>
<dbReference type="EC" id="3.1.1.1" evidence="5"/>
<dbReference type="SUPFAM" id="SSF53474">
    <property type="entry name" value="alpha/beta-Hydrolases"/>
    <property type="match status" value="1"/>
</dbReference>
<dbReference type="InterPro" id="IPR029058">
    <property type="entry name" value="AB_hydrolase_fold"/>
</dbReference>
<gene>
    <name evidence="7" type="primary">5566033</name>
</gene>
<dbReference type="PANTHER" id="PTHR43142">
    <property type="entry name" value="CARBOXYLIC ESTER HYDROLASE"/>
    <property type="match status" value="1"/>
</dbReference>
<feature type="domain" description="Carboxylesterase type B" evidence="6">
    <location>
        <begin position="32"/>
        <end position="561"/>
    </location>
</feature>
<dbReference type="PROSITE" id="PS00941">
    <property type="entry name" value="CARBOXYLESTERASE_B_2"/>
    <property type="match status" value="1"/>
</dbReference>
<keyword evidence="3" id="KW-0378">Hydrolase</keyword>
<dbReference type="GO" id="GO:0106435">
    <property type="term" value="F:carboxylesterase activity"/>
    <property type="evidence" value="ECO:0007669"/>
    <property type="project" value="UniProtKB-EC"/>
</dbReference>
<evidence type="ECO:0000256" key="2">
    <source>
        <dbReference type="ARBA" id="ARBA00022487"/>
    </source>
</evidence>
<evidence type="ECO:0000313" key="7">
    <source>
        <dbReference type="EnsemblMetazoa" id="AAEL019679-PA"/>
    </source>
</evidence>
<reference evidence="7" key="2">
    <citation type="submission" date="2020-05" db="UniProtKB">
        <authorList>
            <consortium name="EnsemblMetazoa"/>
        </authorList>
    </citation>
    <scope>IDENTIFICATION</scope>
    <source>
        <strain evidence="7">LVP_AGWG</strain>
    </source>
</reference>
<dbReference type="EnsemblMetazoa" id="AAEL019679-RA">
    <property type="protein sequence ID" value="AAEL019679-PA"/>
    <property type="gene ID" value="AAEL019679"/>
</dbReference>
<sequence>MLYGIRSLSCKLLRHIEIGTSARSMSAANRINVKVHQGTVSGVREKLPNGNESFAFRGIPYAKPPVGELRFKAPQPLDKFQYPILDCSFERDVCFSRNMFTQEIEGSEDCLYLNVYSPKIGSDDKALPVMVFIHGGAFMFGSGNSDCYSPEYLVQEDVVAVTLNYRLGTLGFTYLPSQGIEGNSGLKDQLMALKWVKQNIAKFGGDPNNVTMFGESAGAASVHLHLLSPNSRQYFHKAICQSGCSIMEWVMQRDPEYKARTLAKLIGCKGQSDEEVYETLMTSSTADVVGRMVSVLTDDEKIRGLPMPFKPVVESESATDAIVTKAPIDVMKTPNAIPNIPVMMGVNNREGTIMLLDGIKKLELYENDMARLIPRTVNVNPGTVASNELGEEIKKFYFGNQPITTKMLPQLADLMSDYHFSILANVCCELHSRYQHQSPLYYYNFSFDGMLNMYKRLLNLKVPGACHADELSYQFLFRMAPVEVEPESPEARVRYYMCRMWTNFAKYGNPTPPEDSTLPYRWDPVGKIAAESKEDFQLNCLDITEEPKMITNPDKHRMDFWRSVYRRFNEGMLKVKL</sequence>
<reference evidence="7 8" key="1">
    <citation type="submission" date="2017-06" db="EMBL/GenBank/DDBJ databases">
        <title>Aedes aegypti genome working group (AGWG) sequencing and assembly.</title>
        <authorList>
            <consortium name="Aedes aegypti Genome Working Group (AGWG)"/>
            <person name="Matthews B.J."/>
        </authorList>
    </citation>
    <scope>NUCLEOTIDE SEQUENCE [LARGE SCALE GENOMIC DNA]</scope>
    <source>
        <strain evidence="7 8">LVP_AGWG</strain>
    </source>
</reference>
<dbReference type="FunCoup" id="A0A6I8TVS1">
    <property type="interactions" value="6"/>
</dbReference>
<dbReference type="InParanoid" id="A0A6I8TVS1"/>
<dbReference type="Gene3D" id="3.40.50.1820">
    <property type="entry name" value="alpha/beta hydrolase"/>
    <property type="match status" value="1"/>
</dbReference>
<dbReference type="OrthoDB" id="19653at2759"/>
<dbReference type="AlphaFoldDB" id="A0A6I8TVS1"/>
<evidence type="ECO:0000256" key="5">
    <source>
        <dbReference type="ARBA" id="ARBA00039155"/>
    </source>
</evidence>
<dbReference type="PANTHER" id="PTHR43142:SF1">
    <property type="entry name" value="CARBOXYLIC ESTER HYDROLASE"/>
    <property type="match status" value="1"/>
</dbReference>
<evidence type="ECO:0000313" key="8">
    <source>
        <dbReference type="Proteomes" id="UP000008820"/>
    </source>
</evidence>
<protein>
    <recommendedName>
        <fullName evidence="5">carboxylesterase</fullName>
        <ecNumber evidence="5">3.1.1.1</ecNumber>
    </recommendedName>
</protein>
<dbReference type="FunFam" id="3.40.50.1820:FF:000092">
    <property type="entry name" value="Carboxylic ester hydrolase"/>
    <property type="match status" value="1"/>
</dbReference>
<comment type="similarity">
    <text evidence="1">Belongs to the type-B carboxylesterase/lipase family.</text>
</comment>
<keyword evidence="8" id="KW-1185">Reference proteome</keyword>
<keyword evidence="4" id="KW-0325">Glycoprotein</keyword>
<evidence type="ECO:0000256" key="3">
    <source>
        <dbReference type="ARBA" id="ARBA00022801"/>
    </source>
</evidence>
<dbReference type="Proteomes" id="UP000008820">
    <property type="component" value="Chromosome 2"/>
</dbReference>
<evidence type="ECO:0000259" key="6">
    <source>
        <dbReference type="Pfam" id="PF00135"/>
    </source>
</evidence>
<organism evidence="7 8">
    <name type="scientific">Aedes aegypti</name>
    <name type="common">Yellowfever mosquito</name>
    <name type="synonym">Culex aegypti</name>
    <dbReference type="NCBI Taxonomy" id="7159"/>
    <lineage>
        <taxon>Eukaryota</taxon>
        <taxon>Metazoa</taxon>
        <taxon>Ecdysozoa</taxon>
        <taxon>Arthropoda</taxon>
        <taxon>Hexapoda</taxon>
        <taxon>Insecta</taxon>
        <taxon>Pterygota</taxon>
        <taxon>Neoptera</taxon>
        <taxon>Endopterygota</taxon>
        <taxon>Diptera</taxon>
        <taxon>Nematocera</taxon>
        <taxon>Culicoidea</taxon>
        <taxon>Culicidae</taxon>
        <taxon>Culicinae</taxon>
        <taxon>Aedini</taxon>
        <taxon>Aedes</taxon>
        <taxon>Stegomyia</taxon>
    </lineage>
</organism>
<evidence type="ECO:0000256" key="4">
    <source>
        <dbReference type="ARBA" id="ARBA00023180"/>
    </source>
</evidence>
<evidence type="ECO:0000256" key="1">
    <source>
        <dbReference type="ARBA" id="ARBA00005964"/>
    </source>
</evidence>
<keyword evidence="2" id="KW-0719">Serine esterase</keyword>
<dbReference type="InterPro" id="IPR019819">
    <property type="entry name" value="Carboxylesterase_B_CS"/>
</dbReference>
<dbReference type="InterPro" id="IPR002018">
    <property type="entry name" value="CarbesteraseB"/>
</dbReference>
<proteinExistence type="inferred from homology"/>
<dbReference type="Pfam" id="PF00135">
    <property type="entry name" value="COesterase"/>
    <property type="match status" value="1"/>
</dbReference>
<accession>A0A6I8TVS1</accession>